<sequence>MDVSRSPTAHYVVKMFCFSQPPTPEFLRSDDWMSVGPGWRASGVVTENLP</sequence>
<dbReference type="Ensembl" id="ENSENLT00000015259.1">
    <property type="protein sequence ID" value="ENSENLP00000014670.1"/>
    <property type="gene ID" value="ENSENLG00000006902.1"/>
</dbReference>
<keyword evidence="2" id="KW-1185">Reference proteome</keyword>
<evidence type="ECO:0000313" key="2">
    <source>
        <dbReference type="Proteomes" id="UP000472264"/>
    </source>
</evidence>
<name>A0A665U5Q4_ECHNA</name>
<dbReference type="Proteomes" id="UP000472264">
    <property type="component" value="Chromosome 7"/>
</dbReference>
<protein>
    <submittedName>
        <fullName evidence="1">Uncharacterized protein</fullName>
    </submittedName>
</protein>
<evidence type="ECO:0000313" key="1">
    <source>
        <dbReference type="Ensembl" id="ENSENLP00000014670.1"/>
    </source>
</evidence>
<accession>A0A665U5Q4</accession>
<reference evidence="1" key="1">
    <citation type="submission" date="2021-04" db="EMBL/GenBank/DDBJ databases">
        <authorList>
            <consortium name="Wellcome Sanger Institute Data Sharing"/>
        </authorList>
    </citation>
    <scope>NUCLEOTIDE SEQUENCE [LARGE SCALE GENOMIC DNA]</scope>
</reference>
<proteinExistence type="predicted"/>
<reference evidence="1" key="2">
    <citation type="submission" date="2025-08" db="UniProtKB">
        <authorList>
            <consortium name="Ensembl"/>
        </authorList>
    </citation>
    <scope>IDENTIFICATION</scope>
</reference>
<dbReference type="AlphaFoldDB" id="A0A665U5Q4"/>
<dbReference type="InParanoid" id="A0A665U5Q4"/>
<organism evidence="1 2">
    <name type="scientific">Echeneis naucrates</name>
    <name type="common">Live sharksucker</name>
    <dbReference type="NCBI Taxonomy" id="173247"/>
    <lineage>
        <taxon>Eukaryota</taxon>
        <taxon>Metazoa</taxon>
        <taxon>Chordata</taxon>
        <taxon>Craniata</taxon>
        <taxon>Vertebrata</taxon>
        <taxon>Euteleostomi</taxon>
        <taxon>Actinopterygii</taxon>
        <taxon>Neopterygii</taxon>
        <taxon>Teleostei</taxon>
        <taxon>Neoteleostei</taxon>
        <taxon>Acanthomorphata</taxon>
        <taxon>Carangaria</taxon>
        <taxon>Carangiformes</taxon>
        <taxon>Echeneidae</taxon>
        <taxon>Echeneis</taxon>
    </lineage>
</organism>
<reference evidence="1" key="3">
    <citation type="submission" date="2025-09" db="UniProtKB">
        <authorList>
            <consortium name="Ensembl"/>
        </authorList>
    </citation>
    <scope>IDENTIFICATION</scope>
</reference>